<evidence type="ECO:0000313" key="1">
    <source>
        <dbReference type="EMBL" id="KAF2474965.1"/>
    </source>
</evidence>
<dbReference type="EMBL" id="MU003497">
    <property type="protein sequence ID" value="KAF2474965.1"/>
    <property type="molecule type" value="Genomic_DNA"/>
</dbReference>
<protein>
    <submittedName>
        <fullName evidence="1">Uncharacterized protein</fullName>
    </submittedName>
</protein>
<name>A0ACB6R9F9_9PLEO</name>
<organism evidence="1 2">
    <name type="scientific">Lindgomyces ingoldianus</name>
    <dbReference type="NCBI Taxonomy" id="673940"/>
    <lineage>
        <taxon>Eukaryota</taxon>
        <taxon>Fungi</taxon>
        <taxon>Dikarya</taxon>
        <taxon>Ascomycota</taxon>
        <taxon>Pezizomycotina</taxon>
        <taxon>Dothideomycetes</taxon>
        <taxon>Pleosporomycetidae</taxon>
        <taxon>Pleosporales</taxon>
        <taxon>Lindgomycetaceae</taxon>
        <taxon>Lindgomyces</taxon>
    </lineage>
</organism>
<sequence length="325" mass="37014">MNLPPTTHVPTSPQPPPPRSSSSVTMDEPATSELTVHVKRSASSDIEAPAPKRGHPRRASAKDQFTAALKKAVDVYREQDEAERAVLEGRIAELEVEVGGLEDDKKKDGGEKNKLKARIAELEDLVLSLYDESDNAKKNLNKRTTELQRKLALSIAAKQDQIDKLEADLNRQNILITKLEKDGTEQRRATRTYIDLEKVYNAEKDMMKAEITELQDMLQCARIHQKEARAKIKAAEEETKNLRKIVNNYNTVKESNEKMHRDKRSVELNLDGMYRHYRDVQGKNAVLVDKLEAIENTMSFSGKAKDTAWEGFRSRPLEELQEYKF</sequence>
<accession>A0ACB6R9F9</accession>
<proteinExistence type="predicted"/>
<evidence type="ECO:0000313" key="2">
    <source>
        <dbReference type="Proteomes" id="UP000799755"/>
    </source>
</evidence>
<keyword evidence="2" id="KW-1185">Reference proteome</keyword>
<gene>
    <name evidence="1" type="ORF">BDR25DRAFT_311350</name>
</gene>
<comment type="caution">
    <text evidence="1">The sequence shown here is derived from an EMBL/GenBank/DDBJ whole genome shotgun (WGS) entry which is preliminary data.</text>
</comment>
<dbReference type="Proteomes" id="UP000799755">
    <property type="component" value="Unassembled WGS sequence"/>
</dbReference>
<reference evidence="1" key="1">
    <citation type="journal article" date="2020" name="Stud. Mycol.">
        <title>101 Dothideomycetes genomes: a test case for predicting lifestyles and emergence of pathogens.</title>
        <authorList>
            <person name="Haridas S."/>
            <person name="Albert R."/>
            <person name="Binder M."/>
            <person name="Bloem J."/>
            <person name="Labutti K."/>
            <person name="Salamov A."/>
            <person name="Andreopoulos B."/>
            <person name="Baker S."/>
            <person name="Barry K."/>
            <person name="Bills G."/>
            <person name="Bluhm B."/>
            <person name="Cannon C."/>
            <person name="Castanera R."/>
            <person name="Culley D."/>
            <person name="Daum C."/>
            <person name="Ezra D."/>
            <person name="Gonzalez J."/>
            <person name="Henrissat B."/>
            <person name="Kuo A."/>
            <person name="Liang C."/>
            <person name="Lipzen A."/>
            <person name="Lutzoni F."/>
            <person name="Magnuson J."/>
            <person name="Mondo S."/>
            <person name="Nolan M."/>
            <person name="Ohm R."/>
            <person name="Pangilinan J."/>
            <person name="Park H.-J."/>
            <person name="Ramirez L."/>
            <person name="Alfaro M."/>
            <person name="Sun H."/>
            <person name="Tritt A."/>
            <person name="Yoshinaga Y."/>
            <person name="Zwiers L.-H."/>
            <person name="Turgeon B."/>
            <person name="Goodwin S."/>
            <person name="Spatafora J."/>
            <person name="Crous P."/>
            <person name="Grigoriev I."/>
        </authorList>
    </citation>
    <scope>NUCLEOTIDE SEQUENCE</scope>
    <source>
        <strain evidence="1">ATCC 200398</strain>
    </source>
</reference>